<reference evidence="2" key="1">
    <citation type="submission" date="2022-11" db="UniProtKB">
        <authorList>
            <consortium name="WormBaseParasite"/>
        </authorList>
    </citation>
    <scope>IDENTIFICATION</scope>
</reference>
<accession>A0AC35GCN2</accession>
<name>A0AC35GCN2_9BILA</name>
<evidence type="ECO:0000313" key="2">
    <source>
        <dbReference type="WBParaSite" id="PS1159_v2.g3837.t1"/>
    </source>
</evidence>
<evidence type="ECO:0000313" key="1">
    <source>
        <dbReference type="Proteomes" id="UP000887580"/>
    </source>
</evidence>
<proteinExistence type="predicted"/>
<organism evidence="1 2">
    <name type="scientific">Panagrolaimus sp. PS1159</name>
    <dbReference type="NCBI Taxonomy" id="55785"/>
    <lineage>
        <taxon>Eukaryota</taxon>
        <taxon>Metazoa</taxon>
        <taxon>Ecdysozoa</taxon>
        <taxon>Nematoda</taxon>
        <taxon>Chromadorea</taxon>
        <taxon>Rhabditida</taxon>
        <taxon>Tylenchina</taxon>
        <taxon>Panagrolaimomorpha</taxon>
        <taxon>Panagrolaimoidea</taxon>
        <taxon>Panagrolaimidae</taxon>
        <taxon>Panagrolaimus</taxon>
    </lineage>
</organism>
<dbReference type="Proteomes" id="UP000887580">
    <property type="component" value="Unplaced"/>
</dbReference>
<dbReference type="WBParaSite" id="PS1159_v2.g3837.t1">
    <property type="protein sequence ID" value="PS1159_v2.g3837.t1"/>
    <property type="gene ID" value="PS1159_v2.g3837"/>
</dbReference>
<sequence>MAYKYSTIFHRNIMAANDLSDKLIFTCFDADGNKFDCDINGKPAVFCFDIYGKPVRMFDGIQSCAIQYLYNSSKGNDYVFKYSGPLIYGNLEYLPDDFLNTSDTAIQYKVNKPKANTAAAVDIPSVTYDIYNEQEDKLDSQYCYFHRNGTTFYSYTCVCHGLNQENCRIPKDKRICAFDITDETELAIMKHIWIMEHCEYYFISESEENVSISIPNFKLFFKMWNTSSAVNTCNHYQAKEWCSKIGARKNFYETFKACCNGTDFCNQMMVIKLKEINGDMMRSSFTCKYAAKGIAILNGTCELYLDLTTKNLVVLNEYVFQEMNSLTTSKENCSYVIGTIKVKDNVNCSTQLYNSPGTLHSFYKCHCSMKDCDAENSTMALEMKNTFFHDQFYCQTLKYNVDISEYKKFETHVLETVKNENDPR</sequence>
<protein>
    <submittedName>
        <fullName evidence="2">Uncharacterized protein</fullName>
    </submittedName>
</protein>